<feature type="transmembrane region" description="Helical" evidence="7">
    <location>
        <begin position="122"/>
        <end position="146"/>
    </location>
</feature>
<dbReference type="Gene3D" id="1.10.3720.10">
    <property type="entry name" value="MetI-like"/>
    <property type="match status" value="1"/>
</dbReference>
<dbReference type="AlphaFoldDB" id="A0A3G3JZP8"/>
<name>A0A3G3JZP8_9BACL</name>
<evidence type="ECO:0000256" key="1">
    <source>
        <dbReference type="ARBA" id="ARBA00004651"/>
    </source>
</evidence>
<sequence length="290" mass="32119">MLAALRKKTGSKARRSYTGNAIVFSFIGVLALLSALPLIYTFINSIKPIDELFQFPPKFTVSRPTFDSYRELYQLASTMWVPLSRYLFNTLFVATAGTLFHALFSSMAAYPLAKHQFPGKNAVFSVIVMGLMFVPAVTFMPLFVIMSETKLLNTYAAMIFPGIGLSLGLFLMKQFIEQLPDAILEAARIDGASEFRTFFAIVLPNAAPAIMTVILFQFTQMWNFTQTDLIFSESLKTLRAALDQIVPKGDPILRAGPGSAASVILMLPPIALFILIQRKVVETMTFAGIK</sequence>
<keyword evidence="6 7" id="KW-0472">Membrane</keyword>
<evidence type="ECO:0000256" key="4">
    <source>
        <dbReference type="ARBA" id="ARBA00022692"/>
    </source>
</evidence>
<evidence type="ECO:0000256" key="6">
    <source>
        <dbReference type="ARBA" id="ARBA00023136"/>
    </source>
</evidence>
<dbReference type="EMBL" id="CP033433">
    <property type="protein sequence ID" value="AYQ73735.1"/>
    <property type="molecule type" value="Genomic_DNA"/>
</dbReference>
<organism evidence="9 10">
    <name type="scientific">Cohnella candidum</name>
    <dbReference type="NCBI Taxonomy" id="2674991"/>
    <lineage>
        <taxon>Bacteria</taxon>
        <taxon>Bacillati</taxon>
        <taxon>Bacillota</taxon>
        <taxon>Bacilli</taxon>
        <taxon>Bacillales</taxon>
        <taxon>Paenibacillaceae</taxon>
        <taxon>Cohnella</taxon>
    </lineage>
</organism>
<dbReference type="Proteomes" id="UP000269097">
    <property type="component" value="Chromosome"/>
</dbReference>
<proteinExistence type="inferred from homology"/>
<dbReference type="PROSITE" id="PS50928">
    <property type="entry name" value="ABC_TM1"/>
    <property type="match status" value="1"/>
</dbReference>
<protein>
    <submittedName>
        <fullName evidence="9">Carbohydrate ABC transporter permease</fullName>
    </submittedName>
</protein>
<feature type="transmembrane region" description="Helical" evidence="7">
    <location>
        <begin position="21"/>
        <end position="43"/>
    </location>
</feature>
<keyword evidence="3" id="KW-1003">Cell membrane</keyword>
<evidence type="ECO:0000259" key="8">
    <source>
        <dbReference type="PROSITE" id="PS50928"/>
    </source>
</evidence>
<dbReference type="SUPFAM" id="SSF161098">
    <property type="entry name" value="MetI-like"/>
    <property type="match status" value="1"/>
</dbReference>
<dbReference type="CDD" id="cd06261">
    <property type="entry name" value="TM_PBP2"/>
    <property type="match status" value="1"/>
</dbReference>
<feature type="transmembrane region" description="Helical" evidence="7">
    <location>
        <begin position="152"/>
        <end position="172"/>
    </location>
</feature>
<evidence type="ECO:0000256" key="2">
    <source>
        <dbReference type="ARBA" id="ARBA00022448"/>
    </source>
</evidence>
<accession>A0A3G3JZP8</accession>
<evidence type="ECO:0000256" key="7">
    <source>
        <dbReference type="RuleBase" id="RU363032"/>
    </source>
</evidence>
<dbReference type="Pfam" id="PF00528">
    <property type="entry name" value="BPD_transp_1"/>
    <property type="match status" value="1"/>
</dbReference>
<dbReference type="KEGG" id="coh:EAV92_14805"/>
<dbReference type="InterPro" id="IPR035906">
    <property type="entry name" value="MetI-like_sf"/>
</dbReference>
<dbReference type="PANTHER" id="PTHR43744:SF1">
    <property type="entry name" value="BINDING-PROTEIN-DEPENDENT TRANSPORT SYSTEMS INNER MEMBRANE COMPONENT"/>
    <property type="match status" value="1"/>
</dbReference>
<feature type="domain" description="ABC transmembrane type-1" evidence="8">
    <location>
        <begin position="87"/>
        <end position="276"/>
    </location>
</feature>
<gene>
    <name evidence="9" type="ORF">EAV92_14805</name>
</gene>
<feature type="transmembrane region" description="Helical" evidence="7">
    <location>
        <begin position="86"/>
        <end position="110"/>
    </location>
</feature>
<feature type="transmembrane region" description="Helical" evidence="7">
    <location>
        <begin position="198"/>
        <end position="218"/>
    </location>
</feature>
<evidence type="ECO:0000256" key="5">
    <source>
        <dbReference type="ARBA" id="ARBA00022989"/>
    </source>
</evidence>
<dbReference type="GO" id="GO:0055085">
    <property type="term" value="P:transmembrane transport"/>
    <property type="evidence" value="ECO:0007669"/>
    <property type="project" value="InterPro"/>
</dbReference>
<dbReference type="PANTHER" id="PTHR43744">
    <property type="entry name" value="ABC TRANSPORTER PERMEASE PROTEIN MG189-RELATED-RELATED"/>
    <property type="match status" value="1"/>
</dbReference>
<keyword evidence="5 7" id="KW-1133">Transmembrane helix</keyword>
<reference evidence="9 10" key="1">
    <citation type="submission" date="2018-10" db="EMBL/GenBank/DDBJ databases">
        <title>Genome Sequence of Cohnella sp.</title>
        <authorList>
            <person name="Srinivasan S."/>
            <person name="Kim M.K."/>
        </authorList>
    </citation>
    <scope>NUCLEOTIDE SEQUENCE [LARGE SCALE GENOMIC DNA]</scope>
    <source>
        <strain evidence="9 10">18JY8-7</strain>
    </source>
</reference>
<feature type="transmembrane region" description="Helical" evidence="7">
    <location>
        <begin position="258"/>
        <end position="276"/>
    </location>
</feature>
<comment type="similarity">
    <text evidence="7">Belongs to the binding-protein-dependent transport system permease family.</text>
</comment>
<keyword evidence="4 7" id="KW-0812">Transmembrane</keyword>
<dbReference type="RefSeq" id="WP_123041819.1">
    <property type="nucleotide sequence ID" value="NZ_CP033433.1"/>
</dbReference>
<evidence type="ECO:0000313" key="9">
    <source>
        <dbReference type="EMBL" id="AYQ73735.1"/>
    </source>
</evidence>
<evidence type="ECO:0000313" key="10">
    <source>
        <dbReference type="Proteomes" id="UP000269097"/>
    </source>
</evidence>
<keyword evidence="2 7" id="KW-0813">Transport</keyword>
<evidence type="ECO:0000256" key="3">
    <source>
        <dbReference type="ARBA" id="ARBA00022475"/>
    </source>
</evidence>
<keyword evidence="10" id="KW-1185">Reference proteome</keyword>
<dbReference type="GO" id="GO:0005886">
    <property type="term" value="C:plasma membrane"/>
    <property type="evidence" value="ECO:0007669"/>
    <property type="project" value="UniProtKB-SubCell"/>
</dbReference>
<dbReference type="InterPro" id="IPR000515">
    <property type="entry name" value="MetI-like"/>
</dbReference>
<comment type="subcellular location">
    <subcellularLocation>
        <location evidence="1 7">Cell membrane</location>
        <topology evidence="1 7">Multi-pass membrane protein</topology>
    </subcellularLocation>
</comment>